<reference evidence="10 11" key="1">
    <citation type="submission" date="2018-10" db="EMBL/GenBank/DDBJ databases">
        <title>Co-occurring genomic capacity for anaerobic methane metabolism and dissimilatory sulfite reduction discovered in the Korarchaeota.</title>
        <authorList>
            <person name="Mckay L.J."/>
            <person name="Dlakic M."/>
            <person name="Fields M.W."/>
            <person name="Delmont T.O."/>
            <person name="Eren A.M."/>
            <person name="Jay Z.J."/>
            <person name="Klingelsmith K.B."/>
            <person name="Rusch D.B."/>
            <person name="Inskeep W.P."/>
        </authorList>
    </citation>
    <scope>NUCLEOTIDE SEQUENCE [LARGE SCALE GENOMIC DNA]</scope>
    <source>
        <strain evidence="10 11">WS</strain>
    </source>
</reference>
<name>A0A3R9PQJ1_9CREN</name>
<dbReference type="InterPro" id="IPR023214">
    <property type="entry name" value="HAD_sf"/>
</dbReference>
<feature type="transmembrane region" description="Helical" evidence="8">
    <location>
        <begin position="63"/>
        <end position="81"/>
    </location>
</feature>
<dbReference type="Gene3D" id="3.40.50.1000">
    <property type="entry name" value="HAD superfamily/HAD-like"/>
    <property type="match status" value="1"/>
</dbReference>
<keyword evidence="4" id="KW-0067">ATP-binding</keyword>
<dbReference type="Pfam" id="PF00689">
    <property type="entry name" value="Cation_ATPase_C"/>
    <property type="match status" value="1"/>
</dbReference>
<dbReference type="SFLD" id="SFLDG00002">
    <property type="entry name" value="C1.7:_P-type_atpase_like"/>
    <property type="match status" value="1"/>
</dbReference>
<gene>
    <name evidence="10" type="ORF">D9Q81_06680</name>
</gene>
<feature type="domain" description="Cation-transporting P-type ATPase N-terminal" evidence="9">
    <location>
        <begin position="9"/>
        <end position="83"/>
    </location>
</feature>
<dbReference type="PRINTS" id="PR00120">
    <property type="entry name" value="HATPASE"/>
</dbReference>
<dbReference type="GO" id="GO:0006883">
    <property type="term" value="P:intracellular sodium ion homeostasis"/>
    <property type="evidence" value="ECO:0007669"/>
    <property type="project" value="TreeGrafter"/>
</dbReference>
<dbReference type="SUPFAM" id="SSF81653">
    <property type="entry name" value="Calcium ATPase, transduction domain A"/>
    <property type="match status" value="1"/>
</dbReference>
<feature type="transmembrane region" description="Helical" evidence="8">
    <location>
        <begin position="702"/>
        <end position="723"/>
    </location>
</feature>
<feature type="transmembrane region" description="Helical" evidence="8">
    <location>
        <begin position="292"/>
        <end position="309"/>
    </location>
</feature>
<comment type="subcellular location">
    <subcellularLocation>
        <location evidence="1">Membrane</location>
        <topology evidence="1">Multi-pass membrane protein</topology>
    </subcellularLocation>
</comment>
<dbReference type="SMART" id="SM00831">
    <property type="entry name" value="Cation_ATPase_N"/>
    <property type="match status" value="1"/>
</dbReference>
<proteinExistence type="predicted"/>
<accession>A0A3R9PQJ1</accession>
<dbReference type="AlphaFoldDB" id="A0A3R9PQJ1"/>
<dbReference type="InterPro" id="IPR036412">
    <property type="entry name" value="HAD-like_sf"/>
</dbReference>
<dbReference type="InterPro" id="IPR059000">
    <property type="entry name" value="ATPase_P-type_domA"/>
</dbReference>
<sequence length="835" mass="92286">MVKRGLSMEWHALPLQEVVRQLETDPNRGLEDAEAKRRLERFGANILVKERKISFLGIAREEITEPMILLLLAVGVLYSFWGELRDALTIFAIILALVSVEVWNEFRAKRSIAALKRLASPSTIVVRGGRPQEIQTSELVPGDLILLKAGQRVPADARLVEAYGLQIDESSLTGESFPVPKDAMVVLPEETEIADRKNMVFAGTVVIRGQGKAIVVATGPNTELGRVGKLAQEVKEPKTPLQLAMKQLSGSLLWIALFFSVLVPVLGIVRGLDWRQMVLTGLSLAFATIPEEMPIIITMVLGLGALNLSKKRALVKRLRAAETLGSVTVIATDKTGTITQNRLTIKGFYFDGKISQLDKPGKIPKKLLETALLAEGIFTVLEGEKTSLANSLQKAILDAAQEAGINVRELQSSYALRDELSFDNTRKMASYIYEYDNTLYIFSSGAPEVILERSLKIWKSNRELDLSAEDKEKIEDAISVMARRGWRLLGFGFRRISDKDGLWTEDLEKGLVFVGIIGFVDPPRPEVKDAIRSCRNAGIRVVMITGDHPETARAIAAEVGIDSNRVLSGVEISKMSDEELKKALKTTSVFARTTPEHKLRIVRSLREEGEIVAVTGDGINDALALKEAEIGIAMGIRGTDVAKEAADMILTDDNFATIATAVREGRKIYDNLRKAVRYYLACKVALVASFLLPIILGVPPPFAPIQIIVLELFMDLAASATFVNEPEEPNVMVRPPRNPREKFMGRAMWSSIFISALGLFLAVSVSYLFHFYRGYSLVQAQTAAFVAWMLGHVFLAFNMRSEKEPLYRVGFLSNKLMLIWAIITVLALLLVVNVA</sequence>
<dbReference type="GO" id="GO:0005391">
    <property type="term" value="F:P-type sodium:potassium-exchanging transporter activity"/>
    <property type="evidence" value="ECO:0007669"/>
    <property type="project" value="TreeGrafter"/>
</dbReference>
<dbReference type="Pfam" id="PF00690">
    <property type="entry name" value="Cation_ATPase_N"/>
    <property type="match status" value="1"/>
</dbReference>
<evidence type="ECO:0000313" key="11">
    <source>
        <dbReference type="Proteomes" id="UP000278149"/>
    </source>
</evidence>
<dbReference type="InterPro" id="IPR001757">
    <property type="entry name" value="P_typ_ATPase"/>
</dbReference>
<dbReference type="PRINTS" id="PR00119">
    <property type="entry name" value="CATATPASE"/>
</dbReference>
<evidence type="ECO:0000259" key="9">
    <source>
        <dbReference type="SMART" id="SM00831"/>
    </source>
</evidence>
<dbReference type="Pfam" id="PF00122">
    <property type="entry name" value="E1-E2_ATPase"/>
    <property type="match status" value="1"/>
</dbReference>
<keyword evidence="2 8" id="KW-0812">Transmembrane</keyword>
<organism evidence="10 11">
    <name type="scientific">Candidatus Korarchaeum cryptofilum</name>
    <dbReference type="NCBI Taxonomy" id="498846"/>
    <lineage>
        <taxon>Archaea</taxon>
        <taxon>Thermoproteota</taxon>
        <taxon>Candidatus Korarchaeia</taxon>
        <taxon>Candidatus Korarchaeales</taxon>
        <taxon>Candidatus Korarchaeaceae</taxon>
        <taxon>Candidatus Korarchaeum</taxon>
    </lineage>
</organism>
<dbReference type="GO" id="GO:0030007">
    <property type="term" value="P:intracellular potassium ion homeostasis"/>
    <property type="evidence" value="ECO:0007669"/>
    <property type="project" value="TreeGrafter"/>
</dbReference>
<comment type="caution">
    <text evidence="10">The sequence shown here is derived from an EMBL/GenBank/DDBJ whole genome shotgun (WGS) entry which is preliminary data.</text>
</comment>
<dbReference type="GO" id="GO:0036376">
    <property type="term" value="P:sodium ion export across plasma membrane"/>
    <property type="evidence" value="ECO:0007669"/>
    <property type="project" value="TreeGrafter"/>
</dbReference>
<feature type="transmembrane region" description="Helical" evidence="8">
    <location>
        <begin position="252"/>
        <end position="272"/>
    </location>
</feature>
<keyword evidence="6 8" id="KW-1133">Transmembrane helix</keyword>
<feature type="transmembrane region" description="Helical" evidence="8">
    <location>
        <begin position="676"/>
        <end position="696"/>
    </location>
</feature>
<dbReference type="PANTHER" id="PTHR43294:SF20">
    <property type="entry name" value="P-TYPE ATPASE"/>
    <property type="match status" value="1"/>
</dbReference>
<dbReference type="InterPro" id="IPR004014">
    <property type="entry name" value="ATPase_P-typ_cation-transptr_N"/>
</dbReference>
<dbReference type="PANTHER" id="PTHR43294">
    <property type="entry name" value="SODIUM/POTASSIUM-TRANSPORTING ATPASE SUBUNIT ALPHA"/>
    <property type="match status" value="1"/>
</dbReference>
<evidence type="ECO:0000256" key="3">
    <source>
        <dbReference type="ARBA" id="ARBA00022741"/>
    </source>
</evidence>
<evidence type="ECO:0000256" key="7">
    <source>
        <dbReference type="ARBA" id="ARBA00023136"/>
    </source>
</evidence>
<feature type="non-terminal residue" evidence="10">
    <location>
        <position position="835"/>
    </location>
</feature>
<feature type="transmembrane region" description="Helical" evidence="8">
    <location>
        <begin position="816"/>
        <end position="834"/>
    </location>
</feature>
<dbReference type="GO" id="GO:0005524">
    <property type="term" value="F:ATP binding"/>
    <property type="evidence" value="ECO:0007669"/>
    <property type="project" value="UniProtKB-KW"/>
</dbReference>
<dbReference type="InterPro" id="IPR008250">
    <property type="entry name" value="ATPase_P-typ_transduc_dom_A_sf"/>
</dbReference>
<dbReference type="Gene3D" id="1.20.1110.10">
    <property type="entry name" value="Calcium-transporting ATPase, transmembrane domain"/>
    <property type="match status" value="2"/>
</dbReference>
<evidence type="ECO:0000256" key="1">
    <source>
        <dbReference type="ARBA" id="ARBA00004141"/>
    </source>
</evidence>
<dbReference type="GO" id="GO:0016887">
    <property type="term" value="F:ATP hydrolysis activity"/>
    <property type="evidence" value="ECO:0007669"/>
    <property type="project" value="InterPro"/>
</dbReference>
<dbReference type="InterPro" id="IPR044492">
    <property type="entry name" value="P_typ_ATPase_HD_dom"/>
</dbReference>
<feature type="transmembrane region" description="Helical" evidence="8">
    <location>
        <begin position="775"/>
        <end position="795"/>
    </location>
</feature>
<dbReference type="SUPFAM" id="SSF81660">
    <property type="entry name" value="Metal cation-transporting ATPase, ATP-binding domain N"/>
    <property type="match status" value="1"/>
</dbReference>
<evidence type="ECO:0000256" key="6">
    <source>
        <dbReference type="ARBA" id="ARBA00022989"/>
    </source>
</evidence>
<dbReference type="SUPFAM" id="SSF56784">
    <property type="entry name" value="HAD-like"/>
    <property type="match status" value="1"/>
</dbReference>
<dbReference type="Pfam" id="PF13246">
    <property type="entry name" value="Cation_ATPase"/>
    <property type="match status" value="1"/>
</dbReference>
<evidence type="ECO:0000256" key="8">
    <source>
        <dbReference type="SAM" id="Phobius"/>
    </source>
</evidence>
<dbReference type="PROSITE" id="PS00154">
    <property type="entry name" value="ATPASE_E1_E2"/>
    <property type="match status" value="1"/>
</dbReference>
<dbReference type="GO" id="GO:0005886">
    <property type="term" value="C:plasma membrane"/>
    <property type="evidence" value="ECO:0007669"/>
    <property type="project" value="TreeGrafter"/>
</dbReference>
<keyword evidence="5" id="KW-1278">Translocase</keyword>
<dbReference type="InterPro" id="IPR023298">
    <property type="entry name" value="ATPase_P-typ_TM_dom_sf"/>
</dbReference>
<dbReference type="NCBIfam" id="TIGR01494">
    <property type="entry name" value="ATPase_P-type"/>
    <property type="match status" value="2"/>
</dbReference>
<dbReference type="InterPro" id="IPR006068">
    <property type="entry name" value="ATPase_P-typ_cation-transptr_C"/>
</dbReference>
<dbReference type="SFLD" id="SFLDF00027">
    <property type="entry name" value="p-type_atpase"/>
    <property type="match status" value="1"/>
</dbReference>
<dbReference type="InterPro" id="IPR023299">
    <property type="entry name" value="ATPase_P-typ_cyto_dom_N"/>
</dbReference>
<keyword evidence="3" id="KW-0547">Nucleotide-binding</keyword>
<dbReference type="SUPFAM" id="SSF81665">
    <property type="entry name" value="Calcium ATPase, transmembrane domain M"/>
    <property type="match status" value="1"/>
</dbReference>
<dbReference type="FunFam" id="3.40.50.1000:FF:000028">
    <property type="entry name" value="Calcium-transporting P-type ATPase, putative"/>
    <property type="match status" value="1"/>
</dbReference>
<dbReference type="EMBL" id="RCOR01000034">
    <property type="protein sequence ID" value="RSN68219.1"/>
    <property type="molecule type" value="Genomic_DNA"/>
</dbReference>
<dbReference type="SFLD" id="SFLDS00003">
    <property type="entry name" value="Haloacid_Dehalogenase"/>
    <property type="match status" value="1"/>
</dbReference>
<dbReference type="GO" id="GO:1990573">
    <property type="term" value="P:potassium ion import across plasma membrane"/>
    <property type="evidence" value="ECO:0007669"/>
    <property type="project" value="TreeGrafter"/>
</dbReference>
<evidence type="ECO:0000256" key="2">
    <source>
        <dbReference type="ARBA" id="ARBA00022692"/>
    </source>
</evidence>
<evidence type="ECO:0000256" key="5">
    <source>
        <dbReference type="ARBA" id="ARBA00022967"/>
    </source>
</evidence>
<dbReference type="Gene3D" id="2.70.150.10">
    <property type="entry name" value="Calcium-transporting ATPase, cytoplasmic transduction domain A"/>
    <property type="match status" value="1"/>
</dbReference>
<dbReference type="Proteomes" id="UP000278149">
    <property type="component" value="Unassembled WGS sequence"/>
</dbReference>
<dbReference type="InterPro" id="IPR018303">
    <property type="entry name" value="ATPase_P-typ_P_site"/>
</dbReference>
<feature type="transmembrane region" description="Helical" evidence="8">
    <location>
        <begin position="87"/>
        <end position="106"/>
    </location>
</feature>
<protein>
    <submittedName>
        <fullName evidence="10">Cation-translocating P-type ATPase</fullName>
    </submittedName>
</protein>
<dbReference type="GO" id="GO:1902600">
    <property type="term" value="P:proton transmembrane transport"/>
    <property type="evidence" value="ECO:0007669"/>
    <property type="project" value="TreeGrafter"/>
</dbReference>
<dbReference type="InterPro" id="IPR050510">
    <property type="entry name" value="Cation_transp_ATPase_P-type"/>
</dbReference>
<evidence type="ECO:0000313" key="10">
    <source>
        <dbReference type="EMBL" id="RSN68219.1"/>
    </source>
</evidence>
<keyword evidence="7 8" id="KW-0472">Membrane</keyword>
<dbReference type="Gene3D" id="3.40.1110.10">
    <property type="entry name" value="Calcium-transporting ATPase, cytoplasmic domain N"/>
    <property type="match status" value="1"/>
</dbReference>
<evidence type="ECO:0000256" key="4">
    <source>
        <dbReference type="ARBA" id="ARBA00022840"/>
    </source>
</evidence>
<feature type="transmembrane region" description="Helical" evidence="8">
    <location>
        <begin position="743"/>
        <end position="769"/>
    </location>
</feature>